<dbReference type="AlphaFoldDB" id="A0A1I0GCD3"/>
<evidence type="ECO:0000313" key="1">
    <source>
        <dbReference type="EMBL" id="SET68658.1"/>
    </source>
</evidence>
<dbReference type="GeneID" id="78288965"/>
<dbReference type="EMBL" id="FOIN01000028">
    <property type="protein sequence ID" value="SET68658.1"/>
    <property type="molecule type" value="Genomic_DNA"/>
</dbReference>
<proteinExistence type="predicted"/>
<organism evidence="1 2">
    <name type="scientific">Thomasclavelia cocleata</name>
    <dbReference type="NCBI Taxonomy" id="69824"/>
    <lineage>
        <taxon>Bacteria</taxon>
        <taxon>Bacillati</taxon>
        <taxon>Bacillota</taxon>
        <taxon>Erysipelotrichia</taxon>
        <taxon>Erysipelotrichales</taxon>
        <taxon>Coprobacillaceae</taxon>
        <taxon>Thomasclavelia</taxon>
    </lineage>
</organism>
<name>A0A1I0GCD3_9FIRM</name>
<accession>A0A1I0GCD3</accession>
<dbReference type="Proteomes" id="UP000198558">
    <property type="component" value="Unassembled WGS sequence"/>
</dbReference>
<dbReference type="RefSeq" id="WP_092355145.1">
    <property type="nucleotide sequence ID" value="NZ_FOIN01000028.1"/>
</dbReference>
<sequence>MKFDKEKKDHITVYDGQTKIFSFNLRKDIPKVNTISEPLFKPGDRVKTKHGIGEVMNIWGLNERMIYKYDVLIIENNFCRFWRLCFEEDQLEIYSNKEGEMKNMENNELKRIRDLALNIIRNVKNYKITSARDEYSKKIEELTKQIEVNKLAKKHAELLQKDIQNLLGRDCSNDSSNLLAYSNFLTTVNFLDSDGYLTTDEKNEKQKTVNDFKEERKQIVKKFDNIINSLYLCTTTDQINEFLDNQKFRVNGLIVSPEDWKG</sequence>
<gene>
    <name evidence="1" type="ORF">SAMN04489758_12828</name>
</gene>
<reference evidence="2" key="1">
    <citation type="submission" date="2016-10" db="EMBL/GenBank/DDBJ databases">
        <authorList>
            <person name="Varghese N."/>
            <person name="Submissions S."/>
        </authorList>
    </citation>
    <scope>NUCLEOTIDE SEQUENCE [LARGE SCALE GENOMIC DNA]</scope>
    <source>
        <strain evidence="2">DSM 1551</strain>
    </source>
</reference>
<evidence type="ECO:0000313" key="2">
    <source>
        <dbReference type="Proteomes" id="UP000198558"/>
    </source>
</evidence>
<keyword evidence="2" id="KW-1185">Reference proteome</keyword>
<protein>
    <submittedName>
        <fullName evidence="1">Uncharacterized protein</fullName>
    </submittedName>
</protein>